<sequence length="270" mass="31047">MKYKYLIILVFVFLLSSCAPEKIQEVSFSEKETILFEEYIIPSEFFPRTLELVGLGDSLTQGVGDELKRNGYVGRLKNQILEYKGIEDVVLTNTAKRGRRSDQLLKLLRDGEIDHQIRKADLITITIGGNDVMKVFKKDLFNLQIEAFEKELQRFERNYDDILEEIREVNSSAPILMIGIYNPITIVTDETSEVDQIITDWNDTIESLSYSNTNACFAPIDTLFDSNANLVYHTDFFHPNSKGYELIVENVVNSLENCGLIDEQSRELFF</sequence>
<evidence type="ECO:0000259" key="2">
    <source>
        <dbReference type="Pfam" id="PF13472"/>
    </source>
</evidence>
<evidence type="ECO:0000313" key="3">
    <source>
        <dbReference type="EMBL" id="MBD7944336.1"/>
    </source>
</evidence>
<protein>
    <submittedName>
        <fullName evidence="3">GDSL family lipase</fullName>
    </submittedName>
</protein>
<dbReference type="Proteomes" id="UP000640786">
    <property type="component" value="Unassembled WGS sequence"/>
</dbReference>
<evidence type="ECO:0000313" key="4">
    <source>
        <dbReference type="Proteomes" id="UP000640786"/>
    </source>
</evidence>
<keyword evidence="1" id="KW-0175">Coiled coil</keyword>
<dbReference type="PROSITE" id="PS51257">
    <property type="entry name" value="PROKAR_LIPOPROTEIN"/>
    <property type="match status" value="1"/>
</dbReference>
<name>A0ABR8R947_9BACI</name>
<dbReference type="InterPro" id="IPR051532">
    <property type="entry name" value="Ester_Hydrolysis_Enzymes"/>
</dbReference>
<dbReference type="Pfam" id="PF13472">
    <property type="entry name" value="Lipase_GDSL_2"/>
    <property type="match status" value="1"/>
</dbReference>
<dbReference type="EMBL" id="JACSQO010000004">
    <property type="protein sequence ID" value="MBD7944336.1"/>
    <property type="molecule type" value="Genomic_DNA"/>
</dbReference>
<gene>
    <name evidence="3" type="ORF">H9650_09440</name>
</gene>
<feature type="coiled-coil region" evidence="1">
    <location>
        <begin position="138"/>
        <end position="172"/>
    </location>
</feature>
<dbReference type="InterPro" id="IPR013830">
    <property type="entry name" value="SGNH_hydro"/>
</dbReference>
<organism evidence="3 4">
    <name type="scientific">Psychrobacillus faecigallinarum</name>
    <dbReference type="NCBI Taxonomy" id="2762235"/>
    <lineage>
        <taxon>Bacteria</taxon>
        <taxon>Bacillati</taxon>
        <taxon>Bacillota</taxon>
        <taxon>Bacilli</taxon>
        <taxon>Bacillales</taxon>
        <taxon>Bacillaceae</taxon>
        <taxon>Psychrobacillus</taxon>
    </lineage>
</organism>
<dbReference type="PANTHER" id="PTHR30383:SF27">
    <property type="entry name" value="SPORE GERMINATION LIPASE LIPC"/>
    <property type="match status" value="1"/>
</dbReference>
<keyword evidence="4" id="KW-1185">Reference proteome</keyword>
<dbReference type="InterPro" id="IPR036514">
    <property type="entry name" value="SGNH_hydro_sf"/>
</dbReference>
<dbReference type="PANTHER" id="PTHR30383">
    <property type="entry name" value="THIOESTERASE 1/PROTEASE 1/LYSOPHOSPHOLIPASE L1"/>
    <property type="match status" value="1"/>
</dbReference>
<proteinExistence type="predicted"/>
<dbReference type="SUPFAM" id="SSF52266">
    <property type="entry name" value="SGNH hydrolase"/>
    <property type="match status" value="1"/>
</dbReference>
<dbReference type="Gene3D" id="3.40.50.1110">
    <property type="entry name" value="SGNH hydrolase"/>
    <property type="match status" value="1"/>
</dbReference>
<reference evidence="3 4" key="1">
    <citation type="submission" date="2020-08" db="EMBL/GenBank/DDBJ databases">
        <title>A Genomic Blueprint of the Chicken Gut Microbiome.</title>
        <authorList>
            <person name="Gilroy R."/>
            <person name="Ravi A."/>
            <person name="Getino M."/>
            <person name="Pursley I."/>
            <person name="Horton D.L."/>
            <person name="Alikhan N.-F."/>
            <person name="Baker D."/>
            <person name="Gharbi K."/>
            <person name="Hall N."/>
            <person name="Watson M."/>
            <person name="Adriaenssens E.M."/>
            <person name="Foster-Nyarko E."/>
            <person name="Jarju S."/>
            <person name="Secka A."/>
            <person name="Antonio M."/>
            <person name="Oren A."/>
            <person name="Chaudhuri R."/>
            <person name="La Ragione R.M."/>
            <person name="Hildebrand F."/>
            <person name="Pallen M.J."/>
        </authorList>
    </citation>
    <scope>NUCLEOTIDE SEQUENCE [LARGE SCALE GENOMIC DNA]</scope>
    <source>
        <strain evidence="3 4">Sa2BUA9</strain>
    </source>
</reference>
<feature type="domain" description="SGNH hydrolase-type esterase" evidence="2">
    <location>
        <begin position="55"/>
        <end position="246"/>
    </location>
</feature>
<comment type="caution">
    <text evidence="3">The sequence shown here is derived from an EMBL/GenBank/DDBJ whole genome shotgun (WGS) entry which is preliminary data.</text>
</comment>
<dbReference type="RefSeq" id="WP_144536661.1">
    <property type="nucleotide sequence ID" value="NZ_JACSQO010000004.1"/>
</dbReference>
<evidence type="ECO:0000256" key="1">
    <source>
        <dbReference type="SAM" id="Coils"/>
    </source>
</evidence>
<accession>A0ABR8R947</accession>